<proteinExistence type="predicted"/>
<protein>
    <submittedName>
        <fullName evidence="2">Uncharacterized protein</fullName>
    </submittedName>
</protein>
<dbReference type="Proteomes" id="UP000660680">
    <property type="component" value="Unassembled WGS sequence"/>
</dbReference>
<evidence type="ECO:0000313" key="2">
    <source>
        <dbReference type="EMBL" id="GGS34838.1"/>
    </source>
</evidence>
<keyword evidence="3" id="KW-1185">Reference proteome</keyword>
<sequence>MLVGPVPATVLMVTVVMGAVLTGVVGAALVVGRFVVVLCGHGKQASSVWG</sequence>
<keyword evidence="1" id="KW-0472">Membrane</keyword>
<name>A0A918LE78_9PSEU</name>
<evidence type="ECO:0000256" key="1">
    <source>
        <dbReference type="SAM" id="Phobius"/>
    </source>
</evidence>
<reference evidence="2" key="1">
    <citation type="journal article" date="2014" name="Int. J. Syst. Evol. Microbiol.">
        <title>Complete genome sequence of Corynebacterium casei LMG S-19264T (=DSM 44701T), isolated from a smear-ripened cheese.</title>
        <authorList>
            <consortium name="US DOE Joint Genome Institute (JGI-PGF)"/>
            <person name="Walter F."/>
            <person name="Albersmeier A."/>
            <person name="Kalinowski J."/>
            <person name="Ruckert C."/>
        </authorList>
    </citation>
    <scope>NUCLEOTIDE SEQUENCE</scope>
    <source>
        <strain evidence="2">JCM 3276</strain>
    </source>
</reference>
<evidence type="ECO:0000313" key="3">
    <source>
        <dbReference type="Proteomes" id="UP000660680"/>
    </source>
</evidence>
<dbReference type="AlphaFoldDB" id="A0A918LE78"/>
<organism evidence="2 3">
    <name type="scientific">Actinokineospora fastidiosa</name>
    <dbReference type="NCBI Taxonomy" id="1816"/>
    <lineage>
        <taxon>Bacteria</taxon>
        <taxon>Bacillati</taxon>
        <taxon>Actinomycetota</taxon>
        <taxon>Actinomycetes</taxon>
        <taxon>Pseudonocardiales</taxon>
        <taxon>Pseudonocardiaceae</taxon>
        <taxon>Actinokineospora</taxon>
    </lineage>
</organism>
<accession>A0A918LE78</accession>
<gene>
    <name evidence="2" type="ORF">GCM10010171_31690</name>
</gene>
<dbReference type="EMBL" id="BMRB01000002">
    <property type="protein sequence ID" value="GGS34838.1"/>
    <property type="molecule type" value="Genomic_DNA"/>
</dbReference>
<feature type="transmembrane region" description="Helical" evidence="1">
    <location>
        <begin position="12"/>
        <end position="36"/>
    </location>
</feature>
<comment type="caution">
    <text evidence="2">The sequence shown here is derived from an EMBL/GenBank/DDBJ whole genome shotgun (WGS) entry which is preliminary data.</text>
</comment>
<reference evidence="2" key="2">
    <citation type="submission" date="2020-09" db="EMBL/GenBank/DDBJ databases">
        <authorList>
            <person name="Sun Q."/>
            <person name="Ohkuma M."/>
        </authorList>
    </citation>
    <scope>NUCLEOTIDE SEQUENCE</scope>
    <source>
        <strain evidence="2">JCM 3276</strain>
    </source>
</reference>
<keyword evidence="1" id="KW-0812">Transmembrane</keyword>
<keyword evidence="1" id="KW-1133">Transmembrane helix</keyword>